<gene>
    <name evidence="2" type="ORF">A9Q84_09155</name>
</gene>
<protein>
    <submittedName>
        <fullName evidence="2">Uncharacterized protein</fullName>
    </submittedName>
</protein>
<feature type="coiled-coil region" evidence="1">
    <location>
        <begin position="193"/>
        <end position="220"/>
    </location>
</feature>
<sequence>MKKLSLSTFSLFLFCLCLRGYSFYSYVKLREKVTTTHGFLQEDKKKTIALLNTLNDLTLPSQMTDRTIASTKSKLSLQHESLTLTFIEDFYDSSNNLNHLRELQKQLQDANLELGQRDNALELWTLEFVYYLVIRENFDLVDFRKVAKIGDFGFNSEEISRMKEVALSQVFKEEILNFKNVPTHLIEEELRSKDNTLERLEKHNLNLANLNETEGEEEEQTPKLKSFEDLPEDVKEQIYLAENENIDLEDKLIEMDYTEEEVDEIINGYQY</sequence>
<reference evidence="3" key="1">
    <citation type="journal article" date="2017" name="Proc. Natl. Acad. Sci. U.S.A.">
        <title>Simulation of Deepwater Horizon oil plume reveals substrate specialization within a complex community of hydrocarbon-degraders.</title>
        <authorList>
            <person name="Hu P."/>
            <person name="Dubinsky E.A."/>
            <person name="Probst A.J."/>
            <person name="Wang J."/>
            <person name="Sieber C.M.K."/>
            <person name="Tom L.M."/>
            <person name="Gardinali P."/>
            <person name="Banfield J.F."/>
            <person name="Atlas R.M."/>
            <person name="Andersen G.L."/>
        </authorList>
    </citation>
    <scope>NUCLEOTIDE SEQUENCE [LARGE SCALE GENOMIC DNA]</scope>
</reference>
<name>A0A1Y5F6H6_9BACT</name>
<accession>A0A1Y5F6H6</accession>
<dbReference type="AlphaFoldDB" id="A0A1Y5F6H6"/>
<proteinExistence type="predicted"/>
<dbReference type="Proteomes" id="UP000196531">
    <property type="component" value="Unassembled WGS sequence"/>
</dbReference>
<dbReference type="EMBL" id="MAAO01000006">
    <property type="protein sequence ID" value="OUR96506.1"/>
    <property type="molecule type" value="Genomic_DNA"/>
</dbReference>
<evidence type="ECO:0000313" key="2">
    <source>
        <dbReference type="EMBL" id="OUR96506.1"/>
    </source>
</evidence>
<evidence type="ECO:0000313" key="3">
    <source>
        <dbReference type="Proteomes" id="UP000196531"/>
    </source>
</evidence>
<comment type="caution">
    <text evidence="2">The sequence shown here is derived from an EMBL/GenBank/DDBJ whole genome shotgun (WGS) entry which is preliminary data.</text>
</comment>
<organism evidence="2 3">
    <name type="scientific">Halobacteriovorax marinus</name>
    <dbReference type="NCBI Taxonomy" id="97084"/>
    <lineage>
        <taxon>Bacteria</taxon>
        <taxon>Pseudomonadati</taxon>
        <taxon>Bdellovibrionota</taxon>
        <taxon>Bacteriovoracia</taxon>
        <taxon>Bacteriovoracales</taxon>
        <taxon>Halobacteriovoraceae</taxon>
        <taxon>Halobacteriovorax</taxon>
    </lineage>
</organism>
<evidence type="ECO:0000256" key="1">
    <source>
        <dbReference type="SAM" id="Coils"/>
    </source>
</evidence>
<keyword evidence="1" id="KW-0175">Coiled coil</keyword>